<protein>
    <recommendedName>
        <fullName evidence="3">histidine kinase</fullName>
        <ecNumber evidence="3">2.7.13.3</ecNumber>
    </recommendedName>
</protein>
<comment type="catalytic activity">
    <reaction evidence="1">
        <text>ATP + protein L-histidine = ADP + protein N-phospho-L-histidine.</text>
        <dbReference type="EC" id="2.7.13.3"/>
    </reaction>
</comment>
<dbReference type="InterPro" id="IPR005467">
    <property type="entry name" value="His_kinase_dom"/>
</dbReference>
<keyword evidence="11 15" id="KW-1133">Transmembrane helix</keyword>
<dbReference type="Gene3D" id="3.30.450.20">
    <property type="entry name" value="PAS domain"/>
    <property type="match status" value="2"/>
</dbReference>
<evidence type="ECO:0000256" key="14">
    <source>
        <dbReference type="SAM" id="Coils"/>
    </source>
</evidence>
<dbReference type="SMART" id="SM00387">
    <property type="entry name" value="HATPase_c"/>
    <property type="match status" value="1"/>
</dbReference>
<dbReference type="Gene3D" id="1.10.287.130">
    <property type="match status" value="1"/>
</dbReference>
<keyword evidence="8" id="KW-0547">Nucleotide-binding</keyword>
<dbReference type="AlphaFoldDB" id="A0AAX2AAG7"/>
<evidence type="ECO:0000313" key="17">
    <source>
        <dbReference type="EMBL" id="AXH12146.1"/>
    </source>
</evidence>
<dbReference type="InterPro" id="IPR004010">
    <property type="entry name" value="Double_Cache_2"/>
</dbReference>
<keyword evidence="5" id="KW-0597">Phosphoprotein</keyword>
<evidence type="ECO:0000256" key="12">
    <source>
        <dbReference type="ARBA" id="ARBA00023012"/>
    </source>
</evidence>
<dbReference type="PANTHER" id="PTHR43065:SF46">
    <property type="entry name" value="C4-DICARBOXYLATE TRANSPORT SENSOR PROTEIN DCTB"/>
    <property type="match status" value="1"/>
</dbReference>
<feature type="domain" description="Histidine kinase" evidence="16">
    <location>
        <begin position="414"/>
        <end position="637"/>
    </location>
</feature>
<accession>A0AAX2AAG7</accession>
<comment type="subcellular location">
    <subcellularLocation>
        <location evidence="2">Cell membrane</location>
        <topology evidence="2">Multi-pass membrane protein</topology>
    </subcellularLocation>
</comment>
<dbReference type="EC" id="2.7.13.3" evidence="3"/>
<dbReference type="EMBL" id="PDKM01000001">
    <property type="protein sequence ID" value="RXK11254.1"/>
    <property type="molecule type" value="Genomic_DNA"/>
</dbReference>
<dbReference type="InterPro" id="IPR003661">
    <property type="entry name" value="HisK_dim/P_dom"/>
</dbReference>
<gene>
    <name evidence="17" type="ORF">ABIV_1143</name>
    <name evidence="18" type="ORF">CRV05_02480</name>
</gene>
<evidence type="ECO:0000256" key="8">
    <source>
        <dbReference type="ARBA" id="ARBA00022741"/>
    </source>
</evidence>
<evidence type="ECO:0000256" key="6">
    <source>
        <dbReference type="ARBA" id="ARBA00022679"/>
    </source>
</evidence>
<keyword evidence="13 15" id="KW-0472">Membrane</keyword>
<evidence type="ECO:0000256" key="4">
    <source>
        <dbReference type="ARBA" id="ARBA00022475"/>
    </source>
</evidence>
<dbReference type="Proteomes" id="UP000289193">
    <property type="component" value="Unassembled WGS sequence"/>
</dbReference>
<organism evidence="18 20">
    <name type="scientific">Halarcobacter bivalviorum</name>
    <dbReference type="NCBI Taxonomy" id="663364"/>
    <lineage>
        <taxon>Bacteria</taxon>
        <taxon>Pseudomonadati</taxon>
        <taxon>Campylobacterota</taxon>
        <taxon>Epsilonproteobacteria</taxon>
        <taxon>Campylobacterales</taxon>
        <taxon>Arcobacteraceae</taxon>
        <taxon>Halarcobacter</taxon>
    </lineage>
</organism>
<evidence type="ECO:0000256" key="7">
    <source>
        <dbReference type="ARBA" id="ARBA00022692"/>
    </source>
</evidence>
<keyword evidence="20" id="KW-1185">Reference proteome</keyword>
<evidence type="ECO:0000256" key="5">
    <source>
        <dbReference type="ARBA" id="ARBA00022553"/>
    </source>
</evidence>
<keyword evidence="14" id="KW-0175">Coiled coil</keyword>
<keyword evidence="4" id="KW-1003">Cell membrane</keyword>
<dbReference type="EMBL" id="CP031217">
    <property type="protein sequence ID" value="AXH12146.1"/>
    <property type="molecule type" value="Genomic_DNA"/>
</dbReference>
<dbReference type="InterPro" id="IPR036890">
    <property type="entry name" value="HATPase_C_sf"/>
</dbReference>
<keyword evidence="6" id="KW-0808">Transferase</keyword>
<dbReference type="KEGG" id="hbv:ABIV_1143"/>
<dbReference type="CDD" id="cd00082">
    <property type="entry name" value="HisKA"/>
    <property type="match status" value="1"/>
</dbReference>
<dbReference type="SMART" id="SM01049">
    <property type="entry name" value="Cache_2"/>
    <property type="match status" value="2"/>
</dbReference>
<dbReference type="GO" id="GO:0000155">
    <property type="term" value="F:phosphorelay sensor kinase activity"/>
    <property type="evidence" value="ECO:0007669"/>
    <property type="project" value="InterPro"/>
</dbReference>
<dbReference type="RefSeq" id="WP_114838988.1">
    <property type="nucleotide sequence ID" value="NZ_CP031217.1"/>
</dbReference>
<dbReference type="Pfam" id="PF02518">
    <property type="entry name" value="HATPase_c"/>
    <property type="match status" value="1"/>
</dbReference>
<dbReference type="Pfam" id="PF00512">
    <property type="entry name" value="HisKA"/>
    <property type="match status" value="1"/>
</dbReference>
<evidence type="ECO:0000256" key="3">
    <source>
        <dbReference type="ARBA" id="ARBA00012438"/>
    </source>
</evidence>
<proteinExistence type="predicted"/>
<name>A0AAX2AAG7_9BACT</name>
<feature type="coiled-coil region" evidence="14">
    <location>
        <begin position="371"/>
        <end position="398"/>
    </location>
</feature>
<dbReference type="InterPro" id="IPR036097">
    <property type="entry name" value="HisK_dim/P_sf"/>
</dbReference>
<reference evidence="17 19" key="2">
    <citation type="submission" date="2018-07" db="EMBL/GenBank/DDBJ databases">
        <title>Complete genome of the Arcobacter bivalviorum type strain LMG 26154.</title>
        <authorList>
            <person name="Miller W.G."/>
            <person name="Yee E."/>
            <person name="Bono J.L."/>
        </authorList>
    </citation>
    <scope>NUCLEOTIDE SEQUENCE [LARGE SCALE GENOMIC DNA]</scope>
    <source>
        <strain evidence="17 19">LMG 26154</strain>
    </source>
</reference>
<dbReference type="GO" id="GO:0005524">
    <property type="term" value="F:ATP binding"/>
    <property type="evidence" value="ECO:0007669"/>
    <property type="project" value="UniProtKB-KW"/>
</dbReference>
<evidence type="ECO:0000256" key="10">
    <source>
        <dbReference type="ARBA" id="ARBA00022840"/>
    </source>
</evidence>
<dbReference type="GO" id="GO:0005886">
    <property type="term" value="C:plasma membrane"/>
    <property type="evidence" value="ECO:0007669"/>
    <property type="project" value="UniProtKB-SubCell"/>
</dbReference>
<dbReference type="SUPFAM" id="SSF55874">
    <property type="entry name" value="ATPase domain of HSP90 chaperone/DNA topoisomerase II/histidine kinase"/>
    <property type="match status" value="1"/>
</dbReference>
<dbReference type="InterPro" id="IPR003594">
    <property type="entry name" value="HATPase_dom"/>
</dbReference>
<dbReference type="PROSITE" id="PS50109">
    <property type="entry name" value="HIS_KIN"/>
    <property type="match status" value="1"/>
</dbReference>
<evidence type="ECO:0000259" key="16">
    <source>
        <dbReference type="PROSITE" id="PS50109"/>
    </source>
</evidence>
<dbReference type="PRINTS" id="PR00344">
    <property type="entry name" value="BCTRLSENSOR"/>
</dbReference>
<dbReference type="SMART" id="SM00388">
    <property type="entry name" value="HisKA"/>
    <property type="match status" value="1"/>
</dbReference>
<dbReference type="Pfam" id="PF08269">
    <property type="entry name" value="dCache_2"/>
    <property type="match status" value="1"/>
</dbReference>
<dbReference type="SUPFAM" id="SSF47384">
    <property type="entry name" value="Homodimeric domain of signal transducing histidine kinase"/>
    <property type="match status" value="1"/>
</dbReference>
<keyword evidence="7 15" id="KW-0812">Transmembrane</keyword>
<evidence type="ECO:0000256" key="11">
    <source>
        <dbReference type="ARBA" id="ARBA00022989"/>
    </source>
</evidence>
<keyword evidence="12" id="KW-0902">Two-component regulatory system</keyword>
<reference evidence="18 20" key="1">
    <citation type="submission" date="2017-10" db="EMBL/GenBank/DDBJ databases">
        <title>Genomics of the genus Arcobacter.</title>
        <authorList>
            <person name="Perez-Cataluna A."/>
            <person name="Figueras M.J."/>
        </authorList>
    </citation>
    <scope>NUCLEOTIDE SEQUENCE [LARGE SCALE GENOMIC DNA]</scope>
    <source>
        <strain evidence="18 20">CECT 7835</strain>
    </source>
</reference>
<evidence type="ECO:0000313" key="18">
    <source>
        <dbReference type="EMBL" id="RXK11254.1"/>
    </source>
</evidence>
<dbReference type="Gene3D" id="3.30.565.10">
    <property type="entry name" value="Histidine kinase-like ATPase, C-terminal domain"/>
    <property type="match status" value="1"/>
</dbReference>
<keyword evidence="10" id="KW-0067">ATP-binding</keyword>
<evidence type="ECO:0000256" key="2">
    <source>
        <dbReference type="ARBA" id="ARBA00004651"/>
    </source>
</evidence>
<dbReference type="InterPro" id="IPR033480">
    <property type="entry name" value="sCache_2"/>
</dbReference>
<dbReference type="InterPro" id="IPR004358">
    <property type="entry name" value="Sig_transdc_His_kin-like_C"/>
</dbReference>
<dbReference type="Proteomes" id="UP000253850">
    <property type="component" value="Chromosome"/>
</dbReference>
<evidence type="ECO:0000313" key="19">
    <source>
        <dbReference type="Proteomes" id="UP000253850"/>
    </source>
</evidence>
<evidence type="ECO:0000256" key="13">
    <source>
        <dbReference type="ARBA" id="ARBA00023136"/>
    </source>
</evidence>
<sequence>MNNKNELTILNIIKYGPILFILSLSIIISLTLYINYNSAFAEEKALIEKEFIQKNKNDIKNQVDSIYNFILEEQKTTEVKLKNNLKKRVNEAHSIAMNIYNENKHLGKEVVSKMIKDALRTIRFNNGRGYFFIYSFDYECILLPVAKQLEGTSFYNFQDGQNKYLTRNIIKSLEKEDESFLRWWYHKPKDMKNQYEKIGFNKKFEPYNWYIGTGEYIEDFENDMKEDVLRHIQNQQFQNNDYIFIIDYDSTYLAHKNKALIGENALEIYDKKTYKIIEDIISIAKKEGNGFLSYEHIRPETNQFAKKTSYIKGLQNWQWALGVGFYEDDLNKKVEAQRKVLDKRFEDDLYRLLILSLSFTTILLVLSIKISKYLETRFKQYQEQIKEHLEEITHQQNILAQQSKMAAIGTMIGNIAHQWRQPLSLISTAATGMKLKREIGDLSDKEFNDNLEYINQSTQYLSKTIDDFRNFFTSNKTKKEFSIDEAFENTFNLIKVQFKNHNIEVFKEIGNTEIYGIQTELVQVLINVLNNSRDELIKMPNNTRKLIFIKTFEKEEQLFIEITDNAGGIEEEILEHVFEPYFTTKNQSQGTGIGLYMSQEIIVKHMHGTIEMYNASYNYDEEEYKGVKTIIKLNINK</sequence>
<evidence type="ECO:0000256" key="15">
    <source>
        <dbReference type="SAM" id="Phobius"/>
    </source>
</evidence>
<evidence type="ECO:0000313" key="20">
    <source>
        <dbReference type="Proteomes" id="UP000289193"/>
    </source>
</evidence>
<dbReference type="PANTHER" id="PTHR43065">
    <property type="entry name" value="SENSOR HISTIDINE KINASE"/>
    <property type="match status" value="1"/>
</dbReference>
<feature type="transmembrane region" description="Helical" evidence="15">
    <location>
        <begin position="12"/>
        <end position="34"/>
    </location>
</feature>
<evidence type="ECO:0000256" key="9">
    <source>
        <dbReference type="ARBA" id="ARBA00022777"/>
    </source>
</evidence>
<keyword evidence="9 18" id="KW-0418">Kinase</keyword>
<evidence type="ECO:0000256" key="1">
    <source>
        <dbReference type="ARBA" id="ARBA00000085"/>
    </source>
</evidence>